<dbReference type="EMBL" id="JBGLYH010000002">
    <property type="protein sequence ID" value="MEZ7195431.1"/>
    <property type="molecule type" value="Genomic_DNA"/>
</dbReference>
<accession>A0ABV4JZH0</accession>
<evidence type="ECO:0000313" key="3">
    <source>
        <dbReference type="Proteomes" id="UP001568698"/>
    </source>
</evidence>
<proteinExistence type="predicted"/>
<gene>
    <name evidence="2" type="ORF">AB6M95_01610</name>
</gene>
<dbReference type="Proteomes" id="UP001568698">
    <property type="component" value="Unassembled WGS sequence"/>
</dbReference>
<sequence>MTTDATNPMIKERHIKMRLKHQLTTEEKRELAESMADNQAKLEELEDEKKAVASDYKSRIETVQGEIRRESNTYRQGWDLRDIQCCEVQNFSKGTVTVNRLDTVESQDQADLRIPILLDTPAAVRFVSVEPMLGPVDMWHITVPYGHGEEAIWNVLEKEWDDDYLTRGPALDWVICGGETGPGARPMWLEWVLDLLVQCKKAGVPFFFKRWGSYKGPDDWKIPGGEKIGGEIVREFPTTHGG</sequence>
<dbReference type="Pfam" id="PF07505">
    <property type="entry name" value="DUF5131"/>
    <property type="match status" value="1"/>
</dbReference>
<evidence type="ECO:0000313" key="2">
    <source>
        <dbReference type="EMBL" id="MEZ7195431.1"/>
    </source>
</evidence>
<comment type="caution">
    <text evidence="2">The sequence shown here is derived from an EMBL/GenBank/DDBJ whole genome shotgun (WGS) entry which is preliminary data.</text>
</comment>
<keyword evidence="3" id="KW-1185">Reference proteome</keyword>
<evidence type="ECO:0000256" key="1">
    <source>
        <dbReference type="SAM" id="Coils"/>
    </source>
</evidence>
<dbReference type="RefSeq" id="WP_371384981.1">
    <property type="nucleotide sequence ID" value="NZ_JBGLYH010000002.1"/>
</dbReference>
<name>A0ABV4JZH0_9BACT</name>
<feature type="coiled-coil region" evidence="1">
    <location>
        <begin position="28"/>
        <end position="55"/>
    </location>
</feature>
<protein>
    <submittedName>
        <fullName evidence="2">DUF5131 family protein</fullName>
    </submittedName>
</protein>
<reference evidence="2 3" key="1">
    <citation type="submission" date="2024-08" db="EMBL/GenBank/DDBJ databases">
        <title>Sulfate-reducing bacteria isolated from formation water of the oil field in Kazakhstan and description of Pseudodesulfovibrio sp.</title>
        <authorList>
            <person name="Bidzhieva S.K."/>
            <person name="Tourova T.P."/>
            <person name="Grouzdev D.S."/>
            <person name="Beletsky A.V."/>
            <person name="Sokolova D.S."/>
            <person name="Samigullina S.R."/>
            <person name="Poltaraus A.B."/>
            <person name="Avtukh A.N."/>
            <person name="Tereshina V.M."/>
            <person name="Zhaparov N.S."/>
            <person name="Mardanov A.V."/>
            <person name="Nazina T.N."/>
        </authorList>
    </citation>
    <scope>NUCLEOTIDE SEQUENCE [LARGE SCALE GENOMIC DNA]</scope>
    <source>
        <strain evidence="2 3">9FUS</strain>
    </source>
</reference>
<keyword evidence="1" id="KW-0175">Coiled coil</keyword>
<dbReference type="InterPro" id="IPR011101">
    <property type="entry name" value="DUF5131"/>
</dbReference>
<organism evidence="2 3">
    <name type="scientific">Pseudodesulfovibrio karagichevae</name>
    <dbReference type="NCBI Taxonomy" id="3239305"/>
    <lineage>
        <taxon>Bacteria</taxon>
        <taxon>Pseudomonadati</taxon>
        <taxon>Thermodesulfobacteriota</taxon>
        <taxon>Desulfovibrionia</taxon>
        <taxon>Desulfovibrionales</taxon>
        <taxon>Desulfovibrionaceae</taxon>
    </lineage>
</organism>